<keyword evidence="1 3" id="KW-0456">Lyase</keyword>
<keyword evidence="3" id="KW-0449">Lipoprotein</keyword>
<comment type="caution">
    <text evidence="8">The sequence shown here is derived from an EMBL/GenBank/DDBJ whole genome shotgun (WGS) entry which is preliminary data.</text>
</comment>
<dbReference type="GO" id="GO:0008932">
    <property type="term" value="F:lytic endotransglycosylase activity"/>
    <property type="evidence" value="ECO:0007669"/>
    <property type="project" value="UniProtKB-UniRule"/>
</dbReference>
<feature type="region of interest" description="Disordered" evidence="5">
    <location>
        <begin position="126"/>
        <end position="152"/>
    </location>
</feature>
<evidence type="ECO:0000256" key="2">
    <source>
        <dbReference type="ARBA" id="ARBA00023316"/>
    </source>
</evidence>
<organism evidence="8 9">
    <name type="scientific">Lyngbya aestuarii BL J</name>
    <dbReference type="NCBI Taxonomy" id="1348334"/>
    <lineage>
        <taxon>Bacteria</taxon>
        <taxon>Bacillati</taxon>
        <taxon>Cyanobacteriota</taxon>
        <taxon>Cyanophyceae</taxon>
        <taxon>Oscillatoriophycideae</taxon>
        <taxon>Oscillatoriales</taxon>
        <taxon>Microcoleaceae</taxon>
        <taxon>Lyngbya</taxon>
    </lineage>
</organism>
<dbReference type="AlphaFoldDB" id="U7QFD1"/>
<accession>U7QFD1</accession>
<keyword evidence="3" id="KW-0472">Membrane</keyword>
<evidence type="ECO:0000313" key="9">
    <source>
        <dbReference type="Proteomes" id="UP000017127"/>
    </source>
</evidence>
<dbReference type="PANTHER" id="PTHR34183:SF8">
    <property type="entry name" value="ENDOLYTIC PEPTIDOGLYCAN TRANSGLYCOSYLASE RLPA-RELATED"/>
    <property type="match status" value="1"/>
</dbReference>
<comment type="subcellular location">
    <subcellularLocation>
        <location evidence="3">Cell membrane</location>
        <topology evidence="3">Lipid-anchor</topology>
    </subcellularLocation>
</comment>
<dbReference type="RefSeq" id="WP_023067228.1">
    <property type="nucleotide sequence ID" value="NZ_AUZM01000034.1"/>
</dbReference>
<dbReference type="OrthoDB" id="9779128at2"/>
<keyword evidence="2 3" id="KW-0961">Cell wall biogenesis/degradation</keyword>
<comment type="function">
    <text evidence="3">Lytic transglycosylase with a strong preference for naked glycan strands that lack stem peptides.</text>
</comment>
<dbReference type="PATRIC" id="fig|1348334.3.peg.3350"/>
<evidence type="ECO:0000256" key="4">
    <source>
        <dbReference type="RuleBase" id="RU003495"/>
    </source>
</evidence>
<evidence type="ECO:0000259" key="7">
    <source>
        <dbReference type="Pfam" id="PF03330"/>
    </source>
</evidence>
<dbReference type="EC" id="4.2.2.-" evidence="3"/>
<keyword evidence="9" id="KW-1185">Reference proteome</keyword>
<reference evidence="8 9" key="1">
    <citation type="journal article" date="2013" name="Front. Microbiol.">
        <title>Comparative genomic analyses of the cyanobacterium, Lyngbya aestuarii BL J, a powerful hydrogen producer.</title>
        <authorList>
            <person name="Kothari A."/>
            <person name="Vaughn M."/>
            <person name="Garcia-Pichel F."/>
        </authorList>
    </citation>
    <scope>NUCLEOTIDE SEQUENCE [LARGE SCALE GENOMIC DNA]</scope>
    <source>
        <strain evidence="8 9">BL J</strain>
    </source>
</reference>
<keyword evidence="3" id="KW-1003">Cell membrane</keyword>
<dbReference type="InterPro" id="IPR036908">
    <property type="entry name" value="RlpA-like_sf"/>
</dbReference>
<evidence type="ECO:0000313" key="8">
    <source>
        <dbReference type="EMBL" id="ERT06613.1"/>
    </source>
</evidence>
<feature type="chain" id="PRO_5009993005" description="Probable endolytic peptidoglycan transglycosylase RlpA" evidence="6">
    <location>
        <begin position="27"/>
        <end position="353"/>
    </location>
</feature>
<protein>
    <recommendedName>
        <fullName evidence="3">Probable endolytic peptidoglycan transglycosylase RlpA</fullName>
        <ecNumber evidence="3">4.2.2.-</ecNumber>
    </recommendedName>
</protein>
<feature type="region of interest" description="Disordered" evidence="5">
    <location>
        <begin position="24"/>
        <end position="72"/>
    </location>
</feature>
<dbReference type="NCBIfam" id="TIGR00413">
    <property type="entry name" value="rlpA"/>
    <property type="match status" value="1"/>
</dbReference>
<dbReference type="EMBL" id="AUZM01000034">
    <property type="protein sequence ID" value="ERT06613.1"/>
    <property type="molecule type" value="Genomic_DNA"/>
</dbReference>
<keyword evidence="3" id="KW-0564">Palmitate</keyword>
<feature type="compositionally biased region" description="Polar residues" evidence="5">
    <location>
        <begin position="139"/>
        <end position="148"/>
    </location>
</feature>
<evidence type="ECO:0000256" key="3">
    <source>
        <dbReference type="HAMAP-Rule" id="MF_02071"/>
    </source>
</evidence>
<keyword evidence="6" id="KW-0732">Signal</keyword>
<dbReference type="GO" id="GO:0005886">
    <property type="term" value="C:plasma membrane"/>
    <property type="evidence" value="ECO:0007669"/>
    <property type="project" value="UniProtKB-SubCell"/>
</dbReference>
<evidence type="ECO:0000256" key="5">
    <source>
        <dbReference type="SAM" id="MobiDB-lite"/>
    </source>
</evidence>
<dbReference type="PROSITE" id="PS51257">
    <property type="entry name" value="PROKAR_LIPOPROTEIN"/>
    <property type="match status" value="1"/>
</dbReference>
<comment type="similarity">
    <text evidence="3 4">Belongs to the RlpA family.</text>
</comment>
<dbReference type="SUPFAM" id="SSF50685">
    <property type="entry name" value="Barwin-like endoglucanases"/>
    <property type="match status" value="1"/>
</dbReference>
<proteinExistence type="inferred from homology"/>
<name>U7QFD1_9CYAN</name>
<feature type="compositionally biased region" description="Low complexity" evidence="5">
    <location>
        <begin position="127"/>
        <end position="138"/>
    </location>
</feature>
<sequence length="353" mass="38472">MKHKLLSGLTAMMLASSCSVSLSSHAEQSPPLSPEVETSTLTETQTSVGETTKQETGSTAVKVGEYQSNSGSDRESAMIATIEAHQWNNRQAATLYVRNIPVLTFVEKTDPVKEANQGNLVKIGTVSESSRSLSKPSSDGQFQDNQDPVSRASEVAAKLNQLNRYEVDANSISVRWNQEQQNYTIEIEGQTLVVIDSETILPDTTQDLAEDALQATNRLRRQMGYAAPLRKIEGKSPLNNQLNDAKNAFNRRVLEAVEGLASWYGPGFHGRLTANGERFNQYELTAAHRSLPFGTTVRVTNTYNGRSVVVRINDRGPFSGGRIIDLSVAAAQEIGMISSGVAQVKVEVLATQQ</sequence>
<dbReference type="GO" id="GO:0071555">
    <property type="term" value="P:cell wall organization"/>
    <property type="evidence" value="ECO:0007669"/>
    <property type="project" value="UniProtKB-KW"/>
</dbReference>
<dbReference type="CDD" id="cd22268">
    <property type="entry name" value="DPBB_RlpA-like"/>
    <property type="match status" value="1"/>
</dbReference>
<dbReference type="InterPro" id="IPR034718">
    <property type="entry name" value="RlpA"/>
</dbReference>
<gene>
    <name evidence="3 8" type="primary">rlpA</name>
    <name evidence="8" type="ORF">M595_3461</name>
</gene>
<dbReference type="Proteomes" id="UP000017127">
    <property type="component" value="Unassembled WGS sequence"/>
</dbReference>
<dbReference type="HAMAP" id="MF_02071">
    <property type="entry name" value="RlpA"/>
    <property type="match status" value="1"/>
</dbReference>
<dbReference type="GO" id="GO:0000270">
    <property type="term" value="P:peptidoglycan metabolic process"/>
    <property type="evidence" value="ECO:0007669"/>
    <property type="project" value="UniProtKB-UniRule"/>
</dbReference>
<dbReference type="Pfam" id="PF03330">
    <property type="entry name" value="DPBB_1"/>
    <property type="match status" value="1"/>
</dbReference>
<dbReference type="PANTHER" id="PTHR34183">
    <property type="entry name" value="ENDOLYTIC PEPTIDOGLYCAN TRANSGLYCOSYLASE RLPA"/>
    <property type="match status" value="1"/>
</dbReference>
<dbReference type="InterPro" id="IPR012997">
    <property type="entry name" value="RplA"/>
</dbReference>
<feature type="compositionally biased region" description="Polar residues" evidence="5">
    <location>
        <begin position="36"/>
        <end position="59"/>
    </location>
</feature>
<evidence type="ECO:0000256" key="6">
    <source>
        <dbReference type="SAM" id="SignalP"/>
    </source>
</evidence>
<feature type="signal peptide" evidence="6">
    <location>
        <begin position="1"/>
        <end position="26"/>
    </location>
</feature>
<feature type="domain" description="RlpA-like protein double-psi beta-barrel" evidence="7">
    <location>
        <begin position="258"/>
        <end position="346"/>
    </location>
</feature>
<dbReference type="Gene3D" id="2.40.40.10">
    <property type="entry name" value="RlpA-like domain"/>
    <property type="match status" value="1"/>
</dbReference>
<dbReference type="InterPro" id="IPR009009">
    <property type="entry name" value="RlpA-like_DPBB"/>
</dbReference>
<evidence type="ECO:0000256" key="1">
    <source>
        <dbReference type="ARBA" id="ARBA00023239"/>
    </source>
</evidence>